<dbReference type="Pfam" id="PF01448">
    <property type="entry name" value="ELM2"/>
    <property type="match status" value="1"/>
</dbReference>
<dbReference type="SMART" id="SM01189">
    <property type="entry name" value="ELM2"/>
    <property type="match status" value="1"/>
</dbReference>
<dbReference type="InterPro" id="IPR001005">
    <property type="entry name" value="SANT/Myb"/>
</dbReference>
<dbReference type="PROSITE" id="PS51156">
    <property type="entry name" value="ELM2"/>
    <property type="match status" value="1"/>
</dbReference>
<dbReference type="SUPFAM" id="SSF46689">
    <property type="entry name" value="Homeodomain-like"/>
    <property type="match status" value="1"/>
</dbReference>
<dbReference type="GO" id="GO:0003714">
    <property type="term" value="F:transcription corepressor activity"/>
    <property type="evidence" value="ECO:0007669"/>
    <property type="project" value="TreeGrafter"/>
</dbReference>
<reference evidence="9 10" key="1">
    <citation type="submission" date="2020-08" db="EMBL/GenBank/DDBJ databases">
        <authorList>
            <person name="Hejnol A."/>
        </authorList>
    </citation>
    <scope>NUCLEOTIDE SEQUENCE [LARGE SCALE GENOMIC DNA]</scope>
</reference>
<dbReference type="EMBL" id="CAJFCJ010000002">
    <property type="protein sequence ID" value="CAD5111778.1"/>
    <property type="molecule type" value="Genomic_DNA"/>
</dbReference>
<evidence type="ECO:0000259" key="7">
    <source>
        <dbReference type="PROSITE" id="PS51156"/>
    </source>
</evidence>
<dbReference type="GO" id="GO:0042826">
    <property type="term" value="F:histone deacetylase binding"/>
    <property type="evidence" value="ECO:0007669"/>
    <property type="project" value="TreeGrafter"/>
</dbReference>
<keyword evidence="10" id="KW-1185">Reference proteome</keyword>
<dbReference type="GO" id="GO:0000122">
    <property type="term" value="P:negative regulation of transcription by RNA polymerase II"/>
    <property type="evidence" value="ECO:0007669"/>
    <property type="project" value="TreeGrafter"/>
</dbReference>
<dbReference type="GO" id="GO:0005654">
    <property type="term" value="C:nucleoplasm"/>
    <property type="evidence" value="ECO:0007669"/>
    <property type="project" value="TreeGrafter"/>
</dbReference>
<evidence type="ECO:0000256" key="2">
    <source>
        <dbReference type="ARBA" id="ARBA00022771"/>
    </source>
</evidence>
<evidence type="ECO:0000256" key="1">
    <source>
        <dbReference type="ARBA" id="ARBA00022723"/>
    </source>
</evidence>
<dbReference type="Proteomes" id="UP000549394">
    <property type="component" value="Unassembled WGS sequence"/>
</dbReference>
<dbReference type="AlphaFoldDB" id="A0A7I8VB67"/>
<dbReference type="CDD" id="cd11661">
    <property type="entry name" value="SANT_MTA3_like"/>
    <property type="match status" value="1"/>
</dbReference>
<dbReference type="Gene3D" id="1.10.10.60">
    <property type="entry name" value="Homeodomain-like"/>
    <property type="match status" value="1"/>
</dbReference>
<dbReference type="FunFam" id="1.10.10.60:FF:000012">
    <property type="entry name" value="Metastasis-associated 1 family, member 3"/>
    <property type="match status" value="1"/>
</dbReference>
<feature type="domain" description="ELM2" evidence="7">
    <location>
        <begin position="789"/>
        <end position="888"/>
    </location>
</feature>
<evidence type="ECO:0000256" key="4">
    <source>
        <dbReference type="ARBA" id="ARBA00023125"/>
    </source>
</evidence>
<proteinExistence type="predicted"/>
<feature type="domain" description="SANT" evidence="8">
    <location>
        <begin position="894"/>
        <end position="946"/>
    </location>
</feature>
<evidence type="ECO:0000256" key="3">
    <source>
        <dbReference type="ARBA" id="ARBA00022833"/>
    </source>
</evidence>
<keyword evidence="5" id="KW-0539">Nucleus</keyword>
<accession>A0A7I8VB67</accession>
<evidence type="ECO:0000313" key="10">
    <source>
        <dbReference type="Proteomes" id="UP000549394"/>
    </source>
</evidence>
<dbReference type="PROSITE" id="PS51293">
    <property type="entry name" value="SANT"/>
    <property type="match status" value="1"/>
</dbReference>
<name>A0A7I8VB67_9ANNE</name>
<keyword evidence="2" id="KW-0863">Zinc-finger</keyword>
<feature type="region of interest" description="Disordered" evidence="6">
    <location>
        <begin position="614"/>
        <end position="659"/>
    </location>
</feature>
<dbReference type="GO" id="GO:0003677">
    <property type="term" value="F:DNA binding"/>
    <property type="evidence" value="ECO:0007669"/>
    <property type="project" value="UniProtKB-KW"/>
</dbReference>
<dbReference type="PANTHER" id="PTHR10865">
    <property type="entry name" value="METASTASIS-ASSOCIATED PROTEIN AND MESODERM INDUCTION EARLY RESPONSE PROTEIN"/>
    <property type="match status" value="1"/>
</dbReference>
<evidence type="ECO:0000256" key="5">
    <source>
        <dbReference type="ARBA" id="ARBA00023242"/>
    </source>
</evidence>
<dbReference type="InterPro" id="IPR017884">
    <property type="entry name" value="SANT_dom"/>
</dbReference>
<evidence type="ECO:0000256" key="6">
    <source>
        <dbReference type="SAM" id="MobiDB-lite"/>
    </source>
</evidence>
<dbReference type="InterPro" id="IPR000949">
    <property type="entry name" value="ELM2_dom"/>
</dbReference>
<dbReference type="InterPro" id="IPR040138">
    <property type="entry name" value="MIER/MTA"/>
</dbReference>
<evidence type="ECO:0000259" key="8">
    <source>
        <dbReference type="PROSITE" id="PS51293"/>
    </source>
</evidence>
<keyword evidence="1" id="KW-0479">Metal-binding</keyword>
<keyword evidence="3" id="KW-0862">Zinc</keyword>
<organism evidence="9 10">
    <name type="scientific">Dimorphilus gyrociliatus</name>
    <dbReference type="NCBI Taxonomy" id="2664684"/>
    <lineage>
        <taxon>Eukaryota</taxon>
        <taxon>Metazoa</taxon>
        <taxon>Spiralia</taxon>
        <taxon>Lophotrochozoa</taxon>
        <taxon>Annelida</taxon>
        <taxon>Polychaeta</taxon>
        <taxon>Polychaeta incertae sedis</taxon>
        <taxon>Dinophilidae</taxon>
        <taxon>Dimorphilus</taxon>
    </lineage>
</organism>
<keyword evidence="4" id="KW-0238">DNA-binding</keyword>
<sequence length="1073" mass="120988">MAQKYAKAIAFSDKKSKIIIKKHLQKRPLGKIEAENDFIPPQPQLSSTSVNLDVNSSQRLYQSKSSEDIIEEQHKVIHQAYKLARDRRSKSAVIGIKRPRFLMRSSSKALQSLSVYGSRPGSCPIGINESRRSGSPRFATRKRPKTTNFKRNNKVHPVTETHWDIEEVKCTSFNRQLKDAVRERFEDKNHNITQGYYTRGHRKEDELSKSESFFGKKMVDMTFLETFSSKKRKDEDLFTINCETGSKVAKQLTIGDCIRIGMNGIQATNKQSCSIQIGEDNITNLSEEIITAEKVPLCWEDQLVDPHSKVMKAKAPKAKICQPNLCESHPVIFRKLVKEEDYNEEENVFFRSKSKVATNRSAVKFKSRPKSVTCSQVTDLAENLQKSNSRISELSFDNEPLTSPNIVYDDIVKSKVESVSNRTKSKIADASVTSVAFTFNSMDVEAASRPESGVKADVYTEEQCTFLTGSQYYGSLLPKPPPTAPSTAVHSDLDLQDVIVNTRSGRSIVDKRRTYGKGAANFRPLISRSLSKTTNEPVNDKSYIQIASTIKAPEKNVARITMKPKIQSDAKQNMKPHSNALQVVTNNNSKGIKNRISPVDLIIPEDRRDKSCKEIQSSGTRFAVSIPTGREVDTGSRTDDQSNSDRDFDPGADIYKNDDDDERTLEEEEAMSATSSCANELDDLQNESDIPIEKLMAMYSYPASSDFPDRRSSSDEELLSNLSNQDLTLDKEVIARDLLKNNNDADEAGTSVDELLDTVSETKKLLEENAEESEDDVDYEPERNEEWKKTICIGVSYQAVVPDGLAHYGDTPPYENDDKLLWNPEATNADEVDQYLRDVQLLRLKVESDSISSLPIGSHLHDDEEALQVLLESSYSTEEALRRTKMKLPHATSQVFTLWSEEECRNFENGLRHYGKNFNLIHQHKVKTRSVKELVNFYYLWKKTERHDAFAQKARLEKRKYGLNPGITDYQDRFLDEAETAVSSNCQVPPTHRSASPLVNSLIYGDPKRQQHHSPYHHLKSAEEVIADMLEPFAEKISSSLEKLENDAVVQPSSSNCNGTPHVTAVLTSAVAQ</sequence>
<protein>
    <submittedName>
        <fullName evidence="9">DgyrCDS1051</fullName>
    </submittedName>
</protein>
<feature type="compositionally biased region" description="Basic and acidic residues" evidence="6">
    <location>
        <begin position="630"/>
        <end position="649"/>
    </location>
</feature>
<evidence type="ECO:0000313" key="9">
    <source>
        <dbReference type="EMBL" id="CAD5111778.1"/>
    </source>
</evidence>
<gene>
    <name evidence="9" type="ORF">DGYR_LOCUS1016</name>
</gene>
<dbReference type="SMART" id="SM00717">
    <property type="entry name" value="SANT"/>
    <property type="match status" value="1"/>
</dbReference>
<comment type="caution">
    <text evidence="9">The sequence shown here is derived from an EMBL/GenBank/DDBJ whole genome shotgun (WGS) entry which is preliminary data.</text>
</comment>
<dbReference type="PANTHER" id="PTHR10865:SF28">
    <property type="entry name" value="ELM2 DOMAIN-CONTAINING PROTEIN"/>
    <property type="match status" value="1"/>
</dbReference>
<dbReference type="InterPro" id="IPR009057">
    <property type="entry name" value="Homeodomain-like_sf"/>
</dbReference>
<dbReference type="OrthoDB" id="5916873at2759"/>
<dbReference type="GO" id="GO:0008270">
    <property type="term" value="F:zinc ion binding"/>
    <property type="evidence" value="ECO:0007669"/>
    <property type="project" value="UniProtKB-KW"/>
</dbReference>